<dbReference type="SUPFAM" id="SSF46785">
    <property type="entry name" value="Winged helix' DNA-binding domain"/>
    <property type="match status" value="1"/>
</dbReference>
<dbReference type="PRINTS" id="PR00035">
    <property type="entry name" value="HTHGNTR"/>
</dbReference>
<dbReference type="InterPro" id="IPR036388">
    <property type="entry name" value="WH-like_DNA-bd_sf"/>
</dbReference>
<dbReference type="CDD" id="cd07377">
    <property type="entry name" value="WHTH_GntR"/>
    <property type="match status" value="1"/>
</dbReference>
<dbReference type="PANTHER" id="PTHR44846:SF1">
    <property type="entry name" value="MANNOSYL-D-GLYCERATE TRANSPORT_METABOLISM SYSTEM REPRESSOR MNGR-RELATED"/>
    <property type="match status" value="1"/>
</dbReference>
<dbReference type="InterPro" id="IPR036390">
    <property type="entry name" value="WH_DNA-bd_sf"/>
</dbReference>
<evidence type="ECO:0000256" key="1">
    <source>
        <dbReference type="ARBA" id="ARBA00023015"/>
    </source>
</evidence>
<dbReference type="GeneID" id="93148784"/>
<dbReference type="PANTHER" id="PTHR44846">
    <property type="entry name" value="MANNOSYL-D-GLYCERATE TRANSPORT/METABOLISM SYSTEM REPRESSOR MNGR-RELATED"/>
    <property type="match status" value="1"/>
</dbReference>
<keyword evidence="2" id="KW-0238">DNA-binding</keyword>
<keyword evidence="1" id="KW-0805">Transcription regulation</keyword>
<dbReference type="AlphaFoldDB" id="A0A174T774"/>
<dbReference type="GO" id="GO:0003700">
    <property type="term" value="F:DNA-binding transcription factor activity"/>
    <property type="evidence" value="ECO:0007669"/>
    <property type="project" value="InterPro"/>
</dbReference>
<name>A0A174T774_9FIRM</name>
<gene>
    <name evidence="4" type="ORF">GNE07_03390</name>
</gene>
<dbReference type="GO" id="GO:0045892">
    <property type="term" value="P:negative regulation of DNA-templated transcription"/>
    <property type="evidence" value="ECO:0007669"/>
    <property type="project" value="TreeGrafter"/>
</dbReference>
<sequence>MVQTKNKLKYMEIYRDIKERIASRNYGAGSLLPTEDELTQLYSASRTTIRRAIALLQEDGLVKTVQGKGTEVISPKKWSRPYPFQEYRNLNHATSFRGSPLMEGEIITQEALVDMVPAEIKIAEALSIAIGSDVYRIQRIKSLNDTVFAYVISYVPCSLAPGLEQYSGKFFILYHCLQEYYGLVVTKVEETIASASSGFLESRLLGVTPGSPLLTFQRTAYWKEGIMEYSESSFRPDIYQIAVTIEGPFEWTSSDQLS</sequence>
<dbReference type="GO" id="GO:0003677">
    <property type="term" value="F:DNA binding"/>
    <property type="evidence" value="ECO:0007669"/>
    <property type="project" value="UniProtKB-KW"/>
</dbReference>
<organism evidence="4 5">
    <name type="scientific">Hungatella hathewayi</name>
    <dbReference type="NCBI Taxonomy" id="154046"/>
    <lineage>
        <taxon>Bacteria</taxon>
        <taxon>Bacillati</taxon>
        <taxon>Bacillota</taxon>
        <taxon>Clostridia</taxon>
        <taxon>Lachnospirales</taxon>
        <taxon>Lachnospiraceae</taxon>
        <taxon>Hungatella</taxon>
    </lineage>
</organism>
<dbReference type="Gene3D" id="1.10.10.10">
    <property type="entry name" value="Winged helix-like DNA-binding domain superfamily/Winged helix DNA-binding domain"/>
    <property type="match status" value="1"/>
</dbReference>
<evidence type="ECO:0000313" key="5">
    <source>
        <dbReference type="Proteomes" id="UP000434223"/>
    </source>
</evidence>
<dbReference type="InterPro" id="IPR000524">
    <property type="entry name" value="Tscrpt_reg_HTH_GntR"/>
</dbReference>
<reference evidence="4 5" key="1">
    <citation type="submission" date="2019-09" db="EMBL/GenBank/DDBJ databases">
        <title>Draft genome sequencing of Hungatella hathewayi 123Y-2.</title>
        <authorList>
            <person name="Lv Q."/>
            <person name="Li S."/>
        </authorList>
    </citation>
    <scope>NUCLEOTIDE SEQUENCE [LARGE SCALE GENOMIC DNA]</scope>
    <source>
        <strain evidence="4 5">123Y-2</strain>
    </source>
</reference>
<evidence type="ECO:0000256" key="3">
    <source>
        <dbReference type="ARBA" id="ARBA00023163"/>
    </source>
</evidence>
<dbReference type="Pfam" id="PF00392">
    <property type="entry name" value="GntR"/>
    <property type="match status" value="1"/>
</dbReference>
<dbReference type="Proteomes" id="UP000434223">
    <property type="component" value="Unassembled WGS sequence"/>
</dbReference>
<comment type="caution">
    <text evidence="4">The sequence shown here is derived from an EMBL/GenBank/DDBJ whole genome shotgun (WGS) entry which is preliminary data.</text>
</comment>
<proteinExistence type="predicted"/>
<dbReference type="SUPFAM" id="SSF64288">
    <property type="entry name" value="Chorismate lyase-like"/>
    <property type="match status" value="1"/>
</dbReference>
<dbReference type="Gene3D" id="3.40.1410.10">
    <property type="entry name" value="Chorismate lyase-like"/>
    <property type="match status" value="1"/>
</dbReference>
<accession>A0A174T774</accession>
<dbReference type="RefSeq" id="WP_006773159.1">
    <property type="nucleotide sequence ID" value="NZ_CAJKZF010000005.1"/>
</dbReference>
<dbReference type="InterPro" id="IPR050679">
    <property type="entry name" value="Bact_HTH_transcr_reg"/>
</dbReference>
<protein>
    <submittedName>
        <fullName evidence="4">UTRA domain-containing protein</fullName>
    </submittedName>
</protein>
<dbReference type="Pfam" id="PF07702">
    <property type="entry name" value="UTRA"/>
    <property type="match status" value="1"/>
</dbReference>
<dbReference type="InterPro" id="IPR028978">
    <property type="entry name" value="Chorismate_lyase_/UTRA_dom_sf"/>
</dbReference>
<keyword evidence="3" id="KW-0804">Transcription</keyword>
<dbReference type="SMART" id="SM00345">
    <property type="entry name" value="HTH_GNTR"/>
    <property type="match status" value="1"/>
</dbReference>
<evidence type="ECO:0000313" key="4">
    <source>
        <dbReference type="EMBL" id="MUB62119.1"/>
    </source>
</evidence>
<dbReference type="InterPro" id="IPR011663">
    <property type="entry name" value="UTRA"/>
</dbReference>
<evidence type="ECO:0000256" key="2">
    <source>
        <dbReference type="ARBA" id="ARBA00023125"/>
    </source>
</evidence>
<dbReference type="PROSITE" id="PS50949">
    <property type="entry name" value="HTH_GNTR"/>
    <property type="match status" value="1"/>
</dbReference>
<dbReference type="EMBL" id="WNME01000002">
    <property type="protein sequence ID" value="MUB62119.1"/>
    <property type="molecule type" value="Genomic_DNA"/>
</dbReference>
<dbReference type="SMART" id="SM00866">
    <property type="entry name" value="UTRA"/>
    <property type="match status" value="1"/>
</dbReference>
<dbReference type="OrthoDB" id="457376at2"/>